<dbReference type="InterPro" id="IPR003673">
    <property type="entry name" value="CoA-Trfase_fam_III"/>
</dbReference>
<dbReference type="HOGENOM" id="CLU_217358_0_0_6"/>
<dbReference type="PANTHER" id="PTHR48228:SF6">
    <property type="entry name" value="L-CARNITINE COA-TRANSFERASE"/>
    <property type="match status" value="1"/>
</dbReference>
<keyword evidence="3" id="KW-1185">Reference proteome</keyword>
<dbReference type="Gene3D" id="3.40.50.10540">
    <property type="entry name" value="Crotonobetainyl-coa:carnitine coa-transferase, domain 1"/>
    <property type="match status" value="1"/>
</dbReference>
<proteinExistence type="predicted"/>
<dbReference type="AlphaFoldDB" id="F3GNN1"/>
<evidence type="ECO:0000313" key="2">
    <source>
        <dbReference type="EMBL" id="EGH48684.1"/>
    </source>
</evidence>
<dbReference type="InterPro" id="IPR023606">
    <property type="entry name" value="CoA-Trfase_III_dom_1_sf"/>
</dbReference>
<dbReference type="PANTHER" id="PTHR48228">
    <property type="entry name" value="SUCCINYL-COA--D-CITRAMALATE COA-TRANSFERASE"/>
    <property type="match status" value="1"/>
</dbReference>
<organism evidence="2 3">
    <name type="scientific">Pseudomonas syringae pv. pisi str. 1704B</name>
    <dbReference type="NCBI Taxonomy" id="629263"/>
    <lineage>
        <taxon>Bacteria</taxon>
        <taxon>Pseudomonadati</taxon>
        <taxon>Pseudomonadota</taxon>
        <taxon>Gammaproteobacteria</taxon>
        <taxon>Pseudomonadales</taxon>
        <taxon>Pseudomonadaceae</taxon>
        <taxon>Pseudomonas</taxon>
        <taxon>Pseudomonas syringae</taxon>
    </lineage>
</organism>
<evidence type="ECO:0000313" key="3">
    <source>
        <dbReference type="Proteomes" id="UP000004986"/>
    </source>
</evidence>
<protein>
    <submittedName>
        <fullName evidence="2">CAIB/BAIF family protein</fullName>
    </submittedName>
</protein>
<feature type="non-terminal residue" evidence="2">
    <location>
        <position position="40"/>
    </location>
</feature>
<reference evidence="2 3" key="1">
    <citation type="journal article" date="2011" name="PLoS Pathog.">
        <title>Dynamic evolution of pathogenicity revealed by sequencing and comparative genomics of 19 Pseudomonas syringae isolates.</title>
        <authorList>
            <person name="Baltrus D.A."/>
            <person name="Nishimura M.T."/>
            <person name="Romanchuk A."/>
            <person name="Chang J.H."/>
            <person name="Mukhtar M.S."/>
            <person name="Cherkis K."/>
            <person name="Roach J."/>
            <person name="Grant S.R."/>
            <person name="Jones C.D."/>
            <person name="Dangl J.L."/>
        </authorList>
    </citation>
    <scope>NUCLEOTIDE SEQUENCE [LARGE SCALE GENOMIC DNA]</scope>
    <source>
        <strain evidence="2 3">1704B</strain>
    </source>
</reference>
<dbReference type="SUPFAM" id="SSF89796">
    <property type="entry name" value="CoA-transferase family III (CaiB/BaiF)"/>
    <property type="match status" value="1"/>
</dbReference>
<gene>
    <name evidence="2" type="ORF">PSYPI_42735</name>
</gene>
<evidence type="ECO:0000256" key="1">
    <source>
        <dbReference type="ARBA" id="ARBA00022679"/>
    </source>
</evidence>
<accession>F3GNN1</accession>
<sequence>MSLPLQGIKVVELGQLIAGPFAAKILAEFGAEVIKVEPPL</sequence>
<dbReference type="GO" id="GO:0016740">
    <property type="term" value="F:transferase activity"/>
    <property type="evidence" value="ECO:0007669"/>
    <property type="project" value="UniProtKB-KW"/>
</dbReference>
<dbReference type="Proteomes" id="UP000004986">
    <property type="component" value="Unassembled WGS sequence"/>
</dbReference>
<dbReference type="Pfam" id="PF02515">
    <property type="entry name" value="CoA_transf_3"/>
    <property type="match status" value="1"/>
</dbReference>
<comment type="caution">
    <text evidence="2">The sequence shown here is derived from an EMBL/GenBank/DDBJ whole genome shotgun (WGS) entry which is preliminary data.</text>
</comment>
<name>F3GNN1_PSESJ</name>
<keyword evidence="1" id="KW-0808">Transferase</keyword>
<dbReference type="EMBL" id="AEAI01003368">
    <property type="protein sequence ID" value="EGH48684.1"/>
    <property type="molecule type" value="Genomic_DNA"/>
</dbReference>
<dbReference type="InterPro" id="IPR050509">
    <property type="entry name" value="CoA-transferase_III"/>
</dbReference>